<dbReference type="PROSITE" id="PS50004">
    <property type="entry name" value="C2"/>
    <property type="match status" value="1"/>
</dbReference>
<dbReference type="SMART" id="SM00239">
    <property type="entry name" value="C2"/>
    <property type="match status" value="1"/>
</dbReference>
<dbReference type="Gene3D" id="2.60.40.150">
    <property type="entry name" value="C2 domain"/>
    <property type="match status" value="1"/>
</dbReference>
<feature type="domain" description="C2" evidence="1">
    <location>
        <begin position="398"/>
        <end position="515"/>
    </location>
</feature>
<dbReference type="OrthoDB" id="270970at2759"/>
<evidence type="ECO:0000313" key="2">
    <source>
        <dbReference type="EMBL" id="ELP91461.1"/>
    </source>
</evidence>
<accession>A0A0A1UF78</accession>
<dbReference type="KEGG" id="eiv:EIN_155880"/>
<dbReference type="Pfam" id="PF00168">
    <property type="entry name" value="C2"/>
    <property type="match status" value="1"/>
</dbReference>
<reference evidence="2 3" key="1">
    <citation type="submission" date="2012-10" db="EMBL/GenBank/DDBJ databases">
        <authorList>
            <person name="Zafar N."/>
            <person name="Inman J."/>
            <person name="Hall N."/>
            <person name="Lorenzi H."/>
            <person name="Caler E."/>
        </authorList>
    </citation>
    <scope>NUCLEOTIDE SEQUENCE [LARGE SCALE GENOMIC DNA]</scope>
    <source>
        <strain evidence="2 3">IP1</strain>
    </source>
</reference>
<dbReference type="VEuPathDB" id="AmoebaDB:EIN_155880"/>
<dbReference type="EMBL" id="KB206474">
    <property type="protein sequence ID" value="ELP91461.1"/>
    <property type="molecule type" value="Genomic_DNA"/>
</dbReference>
<dbReference type="SUPFAM" id="SSF49562">
    <property type="entry name" value="C2 domain (Calcium/lipid-binding domain, CaLB)"/>
    <property type="match status" value="1"/>
</dbReference>
<dbReference type="Gene3D" id="2.60.40.640">
    <property type="match status" value="1"/>
</dbReference>
<dbReference type="InterPro" id="IPR014752">
    <property type="entry name" value="Arrestin-like_C"/>
</dbReference>
<evidence type="ECO:0000313" key="3">
    <source>
        <dbReference type="Proteomes" id="UP000014680"/>
    </source>
</evidence>
<dbReference type="GeneID" id="14890318"/>
<keyword evidence="3" id="KW-1185">Reference proteome</keyword>
<dbReference type="CDD" id="cd00030">
    <property type="entry name" value="C2"/>
    <property type="match status" value="1"/>
</dbReference>
<protein>
    <recommendedName>
        <fullName evidence="1">C2 domain-containing protein</fullName>
    </recommendedName>
</protein>
<gene>
    <name evidence="2" type="ORF">EIN_155880</name>
</gene>
<dbReference type="RefSeq" id="XP_004258232.1">
    <property type="nucleotide sequence ID" value="XM_004258184.1"/>
</dbReference>
<dbReference type="InterPro" id="IPR000008">
    <property type="entry name" value="C2_dom"/>
</dbReference>
<name>A0A0A1UF78_ENTIV</name>
<organism evidence="2 3">
    <name type="scientific">Entamoeba invadens IP1</name>
    <dbReference type="NCBI Taxonomy" id="370355"/>
    <lineage>
        <taxon>Eukaryota</taxon>
        <taxon>Amoebozoa</taxon>
        <taxon>Evosea</taxon>
        <taxon>Archamoebae</taxon>
        <taxon>Mastigamoebida</taxon>
        <taxon>Entamoebidae</taxon>
        <taxon>Entamoeba</taxon>
    </lineage>
</organism>
<dbReference type="Proteomes" id="UP000014680">
    <property type="component" value="Unassembled WGS sequence"/>
</dbReference>
<sequence>MQKVSILLAQYGTAGEPMIGCVKATFTQPIFLQKVYIGLQQINMKYGCVENSLPKKETDVESTGLSVPSVYRDEFTVAMFECDGNYPLGEIEFCPGTYQFPFNFTLPPTFPPTLIIPGKPYQTTYTLKALFIYDDNKRYESGSVDFPILYNCDIPLEIPTSTTKPIGKLIVTVAQNRSSYIQGENMDVALSINSLENTQITLSLIGAFLSGSVCQKVTYNSMEMKVERNVPISNLSIIFPISYTTNPTYVTSSQAFRHFISIKIESSNIFSNPEEICFPVKIIARRPSDDKVQLYSKFLGVVINPYVHPSFCEGRLEQPPQYPITVQDGVEKIQTTKGQVLFLDHKTRNVLSEKQGEPVQMCVYPLWKSSLLPPGITYGMWRNKECVFDHINKKTFWVDPFVNLPQSLLNDSPNAFVSIFVVEALGLRVRGSTNPPTVYAAVFNSYGKMMKSKEVKNTPDPIFNNASFVVNPTTRRKNVIVYLFEKRSLVSDDFIGAADIDLTKLPFPSFIDQWFTLHDSPFGNECITGKVHLKIGYDRIPHKIGDECKEIIQFSSLCDVPFYPPTEDMKKQVTTQNQYRSKQLMQSYMAVGNMGCMNCDWDVSKIV</sequence>
<dbReference type="InterPro" id="IPR035892">
    <property type="entry name" value="C2_domain_sf"/>
</dbReference>
<proteinExistence type="predicted"/>
<dbReference type="AlphaFoldDB" id="A0A0A1UF78"/>
<evidence type="ECO:0000259" key="1">
    <source>
        <dbReference type="PROSITE" id="PS50004"/>
    </source>
</evidence>